<feature type="region of interest" description="Disordered" evidence="1">
    <location>
        <begin position="1"/>
        <end position="50"/>
    </location>
</feature>
<dbReference type="AlphaFoldDB" id="A0A3P6QXA3"/>
<evidence type="ECO:0000256" key="1">
    <source>
        <dbReference type="SAM" id="MobiDB-lite"/>
    </source>
</evidence>
<organism evidence="2 3">
    <name type="scientific">Dibothriocephalus latus</name>
    <name type="common">Fish tapeworm</name>
    <name type="synonym">Diphyllobothrium latum</name>
    <dbReference type="NCBI Taxonomy" id="60516"/>
    <lineage>
        <taxon>Eukaryota</taxon>
        <taxon>Metazoa</taxon>
        <taxon>Spiralia</taxon>
        <taxon>Lophotrochozoa</taxon>
        <taxon>Platyhelminthes</taxon>
        <taxon>Cestoda</taxon>
        <taxon>Eucestoda</taxon>
        <taxon>Diphyllobothriidea</taxon>
        <taxon>Diphyllobothriidae</taxon>
        <taxon>Dibothriocephalus</taxon>
    </lineage>
</organism>
<proteinExistence type="predicted"/>
<feature type="compositionally biased region" description="Low complexity" evidence="1">
    <location>
        <begin position="79"/>
        <end position="95"/>
    </location>
</feature>
<name>A0A3P6QXA3_DIBLA</name>
<accession>A0A3P6QXA3</accession>
<dbReference type="EMBL" id="UYRU01020537">
    <property type="protein sequence ID" value="VDK55286.1"/>
    <property type="molecule type" value="Genomic_DNA"/>
</dbReference>
<gene>
    <name evidence="2" type="ORF">DILT_LOCUS2080</name>
</gene>
<keyword evidence="3" id="KW-1185">Reference proteome</keyword>
<protein>
    <submittedName>
        <fullName evidence="2">Uncharacterized protein</fullName>
    </submittedName>
</protein>
<feature type="compositionally biased region" description="Basic residues" evidence="1">
    <location>
        <begin position="103"/>
        <end position="113"/>
    </location>
</feature>
<evidence type="ECO:0000313" key="2">
    <source>
        <dbReference type="EMBL" id="VDK55286.1"/>
    </source>
</evidence>
<sequence>MNPFKLTDSPSSTPSARIPIVAASSSSSREDDSRGGWHEESAPHSSRRPSSLLALAIMRNYGAGKSSGSQLYNGLGGHAPSSLAFSSSSRPPLLAQQCPPRVQPKKTSKHKPAKATTAHHSVPLDAFLRK</sequence>
<dbReference type="Proteomes" id="UP000281553">
    <property type="component" value="Unassembled WGS sequence"/>
</dbReference>
<feature type="compositionally biased region" description="Low complexity" evidence="1">
    <location>
        <begin position="14"/>
        <end position="27"/>
    </location>
</feature>
<feature type="compositionally biased region" description="Basic and acidic residues" evidence="1">
    <location>
        <begin position="28"/>
        <end position="42"/>
    </location>
</feature>
<feature type="region of interest" description="Disordered" evidence="1">
    <location>
        <begin position="66"/>
        <end position="130"/>
    </location>
</feature>
<evidence type="ECO:0000313" key="3">
    <source>
        <dbReference type="Proteomes" id="UP000281553"/>
    </source>
</evidence>
<reference evidence="2 3" key="1">
    <citation type="submission" date="2018-11" db="EMBL/GenBank/DDBJ databases">
        <authorList>
            <consortium name="Pathogen Informatics"/>
        </authorList>
    </citation>
    <scope>NUCLEOTIDE SEQUENCE [LARGE SCALE GENOMIC DNA]</scope>
</reference>